<comment type="caution">
    <text evidence="2">The sequence shown here is derived from an EMBL/GenBank/DDBJ whole genome shotgun (WGS) entry which is preliminary data.</text>
</comment>
<evidence type="ECO:0000256" key="1">
    <source>
        <dbReference type="SAM" id="MobiDB-lite"/>
    </source>
</evidence>
<feature type="compositionally biased region" description="Polar residues" evidence="1">
    <location>
        <begin position="21"/>
        <end position="35"/>
    </location>
</feature>
<dbReference type="Proteomes" id="UP000193642">
    <property type="component" value="Unassembled WGS sequence"/>
</dbReference>
<evidence type="ECO:0000313" key="3">
    <source>
        <dbReference type="Proteomes" id="UP000193642"/>
    </source>
</evidence>
<evidence type="ECO:0000313" key="2">
    <source>
        <dbReference type="EMBL" id="ORY27565.1"/>
    </source>
</evidence>
<organism evidence="2 3">
    <name type="scientific">Rhizoclosmatium globosum</name>
    <dbReference type="NCBI Taxonomy" id="329046"/>
    <lineage>
        <taxon>Eukaryota</taxon>
        <taxon>Fungi</taxon>
        <taxon>Fungi incertae sedis</taxon>
        <taxon>Chytridiomycota</taxon>
        <taxon>Chytridiomycota incertae sedis</taxon>
        <taxon>Chytridiomycetes</taxon>
        <taxon>Chytridiales</taxon>
        <taxon>Chytriomycetaceae</taxon>
        <taxon>Rhizoclosmatium</taxon>
    </lineage>
</organism>
<dbReference type="AlphaFoldDB" id="A0A1Y2B0F1"/>
<proteinExistence type="predicted"/>
<keyword evidence="3" id="KW-1185">Reference proteome</keyword>
<accession>A0A1Y2B0F1</accession>
<feature type="compositionally biased region" description="Low complexity" evidence="1">
    <location>
        <begin position="7"/>
        <end position="20"/>
    </location>
</feature>
<sequence length="203" mass="22348">MPRAKKSQPQQPSPTLSTSPRNQSNTKRRPTLTTQPSPPAPFQLLIRLPKPSNSPPVITINPSSTQIRPPKHFFHHPLSSPQDPSQLNPSTSPKPTPLPQSPPFTIQVPYAPTHNYPFIASQAHRYTQSPSTHSPPTPPTLSADEALQDFLFDPSDRQRVHDSGLSTSPTEMQRRVWKAVVLGVLLTQQAGGGGVVDERVYLE</sequence>
<protein>
    <submittedName>
        <fullName evidence="2">Uncharacterized protein</fullName>
    </submittedName>
</protein>
<feature type="compositionally biased region" description="Pro residues" evidence="1">
    <location>
        <begin position="92"/>
        <end position="102"/>
    </location>
</feature>
<name>A0A1Y2B0F1_9FUNG</name>
<dbReference type="PRINTS" id="PR01217">
    <property type="entry name" value="PRICHEXTENSN"/>
</dbReference>
<gene>
    <name evidence="2" type="ORF">BCR33DRAFT_725447</name>
</gene>
<feature type="region of interest" description="Disordered" evidence="1">
    <location>
        <begin position="1"/>
        <end position="104"/>
    </location>
</feature>
<reference evidence="2 3" key="1">
    <citation type="submission" date="2016-07" db="EMBL/GenBank/DDBJ databases">
        <title>Pervasive Adenine N6-methylation of Active Genes in Fungi.</title>
        <authorList>
            <consortium name="DOE Joint Genome Institute"/>
            <person name="Mondo S.J."/>
            <person name="Dannebaum R.O."/>
            <person name="Kuo R.C."/>
            <person name="Labutti K."/>
            <person name="Haridas S."/>
            <person name="Kuo A."/>
            <person name="Salamov A."/>
            <person name="Ahrendt S.R."/>
            <person name="Lipzen A."/>
            <person name="Sullivan W."/>
            <person name="Andreopoulos W.B."/>
            <person name="Clum A."/>
            <person name="Lindquist E."/>
            <person name="Daum C."/>
            <person name="Ramamoorthy G.K."/>
            <person name="Gryganskyi A."/>
            <person name="Culley D."/>
            <person name="Magnuson J.K."/>
            <person name="James T.Y."/>
            <person name="O'Malley M.A."/>
            <person name="Stajich J.E."/>
            <person name="Spatafora J.W."/>
            <person name="Visel A."/>
            <person name="Grigoriev I.V."/>
        </authorList>
    </citation>
    <scope>NUCLEOTIDE SEQUENCE [LARGE SCALE GENOMIC DNA]</scope>
    <source>
        <strain evidence="2 3">JEL800</strain>
    </source>
</reference>
<feature type="compositionally biased region" description="Polar residues" evidence="1">
    <location>
        <begin position="79"/>
        <end position="88"/>
    </location>
</feature>
<dbReference type="EMBL" id="MCGO01000101">
    <property type="protein sequence ID" value="ORY27565.1"/>
    <property type="molecule type" value="Genomic_DNA"/>
</dbReference>